<sequence>MESRRWCQLDVVLAMEPWTDAEALRMLYPVNVLRNWARLQTTNETSSAVNIRIADRLANMGKEQLEVAVVLEAALPFHIVNFPAGHSATNFSRWFRAKEPYNIRYARNFEPWFVAGRREVPWHDVRLRGYGNNKIIQVAATNASGAVLAVHPSAFLVHRPHPKSGAKQSLGGEARVYRQALRQAAEALLRQPQYRQRQLAFERWQQQEAAAAAAVAGAGTAGTAAVKEQEEKEDEGQGQGEEPVGLLTGGLKYNFGLVSPDIQALAKRDAELLLRASPALTAALRTNLYWSNNRLYSDAQAAMAQGPGAYRPALDSATEHCLGQLPWWGEEGRAAGQQGLREGAGNVRGTATATPAAVTVDTAAGRGGAGPIGA</sequence>
<dbReference type="EMBL" id="LSYV01000015">
    <property type="protein sequence ID" value="KXZ51110.1"/>
    <property type="molecule type" value="Genomic_DNA"/>
</dbReference>
<evidence type="ECO:0000256" key="4">
    <source>
        <dbReference type="ARBA" id="ARBA00022989"/>
    </source>
</evidence>
<dbReference type="GO" id="GO:0042285">
    <property type="term" value="F:xylosyltransferase activity"/>
    <property type="evidence" value="ECO:0007669"/>
    <property type="project" value="TreeGrafter"/>
</dbReference>
<keyword evidence="9" id="KW-1185">Reference proteome</keyword>
<reference evidence="9" key="1">
    <citation type="journal article" date="2016" name="Nat. Commun.">
        <title>The Gonium pectorale genome demonstrates co-option of cell cycle regulation during the evolution of multicellularity.</title>
        <authorList>
            <person name="Hanschen E.R."/>
            <person name="Marriage T.N."/>
            <person name="Ferris P.J."/>
            <person name="Hamaji T."/>
            <person name="Toyoda A."/>
            <person name="Fujiyama A."/>
            <person name="Neme R."/>
            <person name="Noguchi H."/>
            <person name="Minakuchi Y."/>
            <person name="Suzuki M."/>
            <person name="Kawai-Toyooka H."/>
            <person name="Smith D.R."/>
            <person name="Sparks H."/>
            <person name="Anderson J."/>
            <person name="Bakaric R."/>
            <person name="Luria V."/>
            <person name="Karger A."/>
            <person name="Kirschner M.W."/>
            <person name="Durand P.M."/>
            <person name="Michod R.E."/>
            <person name="Nozaki H."/>
            <person name="Olson B.J."/>
        </authorList>
    </citation>
    <scope>NUCLEOTIDE SEQUENCE [LARGE SCALE GENOMIC DNA]</scope>
    <source>
        <strain evidence="9">NIES-2863</strain>
    </source>
</reference>
<keyword evidence="3" id="KW-0735">Signal-anchor</keyword>
<gene>
    <name evidence="8" type="ORF">GPECTOR_14g91</name>
</gene>
<keyword evidence="2" id="KW-0812">Transmembrane</keyword>
<evidence type="ECO:0000313" key="8">
    <source>
        <dbReference type="EMBL" id="KXZ51110.1"/>
    </source>
</evidence>
<protein>
    <submittedName>
        <fullName evidence="8">Uncharacterized protein</fullName>
    </submittedName>
</protein>
<dbReference type="InterPro" id="IPR051292">
    <property type="entry name" value="Xyl/GlcA_transferase"/>
</dbReference>
<evidence type="ECO:0000256" key="5">
    <source>
        <dbReference type="ARBA" id="ARBA00023136"/>
    </source>
</evidence>
<dbReference type="Pfam" id="PF13896">
    <property type="entry name" value="Glyco_transf_49"/>
    <property type="match status" value="1"/>
</dbReference>
<comment type="subcellular location">
    <subcellularLocation>
        <location evidence="1">Membrane</location>
        <topology evidence="1">Single-pass type II membrane protein</topology>
    </subcellularLocation>
</comment>
<keyword evidence="5" id="KW-0472">Membrane</keyword>
<dbReference type="Proteomes" id="UP000075714">
    <property type="component" value="Unassembled WGS sequence"/>
</dbReference>
<dbReference type="PANTHER" id="PTHR12270">
    <property type="entry name" value="GLYCOSYLTRANSFERASE-RELATED"/>
    <property type="match status" value="1"/>
</dbReference>
<dbReference type="GO" id="GO:0016020">
    <property type="term" value="C:membrane"/>
    <property type="evidence" value="ECO:0007669"/>
    <property type="project" value="UniProtKB-SubCell"/>
</dbReference>
<evidence type="ECO:0000256" key="1">
    <source>
        <dbReference type="ARBA" id="ARBA00004606"/>
    </source>
</evidence>
<dbReference type="GO" id="GO:0015020">
    <property type="term" value="F:glucuronosyltransferase activity"/>
    <property type="evidence" value="ECO:0007669"/>
    <property type="project" value="TreeGrafter"/>
</dbReference>
<keyword evidence="4" id="KW-1133">Transmembrane helix</keyword>
<comment type="caution">
    <text evidence="8">The sequence shown here is derived from an EMBL/GenBank/DDBJ whole genome shotgun (WGS) entry which is preliminary data.</text>
</comment>
<dbReference type="AlphaFoldDB" id="A0A150GP59"/>
<proteinExistence type="predicted"/>
<dbReference type="PANTHER" id="PTHR12270:SF52">
    <property type="entry name" value="GLYCOSYLTRANSFERASE-LIKE PROTEIN GNT13-RELATED"/>
    <property type="match status" value="1"/>
</dbReference>
<evidence type="ECO:0000313" key="9">
    <source>
        <dbReference type="Proteomes" id="UP000075714"/>
    </source>
</evidence>
<dbReference type="GO" id="GO:0035269">
    <property type="term" value="P:protein O-linked glycosylation via mannose"/>
    <property type="evidence" value="ECO:0007669"/>
    <property type="project" value="TreeGrafter"/>
</dbReference>
<organism evidence="8 9">
    <name type="scientific">Gonium pectorale</name>
    <name type="common">Green alga</name>
    <dbReference type="NCBI Taxonomy" id="33097"/>
    <lineage>
        <taxon>Eukaryota</taxon>
        <taxon>Viridiplantae</taxon>
        <taxon>Chlorophyta</taxon>
        <taxon>core chlorophytes</taxon>
        <taxon>Chlorophyceae</taxon>
        <taxon>CS clade</taxon>
        <taxon>Chlamydomonadales</taxon>
        <taxon>Volvocaceae</taxon>
        <taxon>Gonium</taxon>
    </lineage>
</organism>
<evidence type="ECO:0000256" key="3">
    <source>
        <dbReference type="ARBA" id="ARBA00022968"/>
    </source>
</evidence>
<accession>A0A150GP59</accession>
<evidence type="ECO:0000256" key="7">
    <source>
        <dbReference type="SAM" id="MobiDB-lite"/>
    </source>
</evidence>
<keyword evidence="6" id="KW-0325">Glycoprotein</keyword>
<evidence type="ECO:0000256" key="2">
    <source>
        <dbReference type="ARBA" id="ARBA00022692"/>
    </source>
</evidence>
<evidence type="ECO:0000256" key="6">
    <source>
        <dbReference type="ARBA" id="ARBA00023180"/>
    </source>
</evidence>
<feature type="region of interest" description="Disordered" evidence="7">
    <location>
        <begin position="221"/>
        <end position="244"/>
    </location>
</feature>
<name>A0A150GP59_GONPE</name>
<dbReference type="OrthoDB" id="550357at2759"/>